<sequence length="247" mass="27277">MAEGVPQLVVDRASPVPLYFQVAQYLENLIESGVYPPGTRLDNEILLADQLGLSRPTMRRAIEYLVDRGLLVRKRGVGTQVVQPKVRRPVELSSLFDDLRASGREPRTEVLGFDVQHPAEAVAEALGIGVADEVYVIERLRYTGDEPLSIMRNYIPATVLKLSQEALARQGLYDLIRAAGVNLKIATQSIGGRAARAAEARLLDEKPGAPLLTMTRVAYDDAGRAIEYGSHIYRASRYTFELTLTTQ</sequence>
<dbReference type="Pfam" id="PF00392">
    <property type="entry name" value="GntR"/>
    <property type="match status" value="1"/>
</dbReference>
<dbReference type="PRINTS" id="PR00035">
    <property type="entry name" value="HTHGNTR"/>
</dbReference>
<keyword evidence="3" id="KW-0804">Transcription</keyword>
<dbReference type="Proteomes" id="UP000469185">
    <property type="component" value="Unassembled WGS sequence"/>
</dbReference>
<dbReference type="GO" id="GO:0003677">
    <property type="term" value="F:DNA binding"/>
    <property type="evidence" value="ECO:0007669"/>
    <property type="project" value="UniProtKB-KW"/>
</dbReference>
<dbReference type="InterPro" id="IPR036390">
    <property type="entry name" value="WH_DNA-bd_sf"/>
</dbReference>
<organism evidence="5 6">
    <name type="scientific">Phytoactinopolyspora alkaliphila</name>
    <dbReference type="NCBI Taxonomy" id="1783498"/>
    <lineage>
        <taxon>Bacteria</taxon>
        <taxon>Bacillati</taxon>
        <taxon>Actinomycetota</taxon>
        <taxon>Actinomycetes</taxon>
        <taxon>Jiangellales</taxon>
        <taxon>Jiangellaceae</taxon>
        <taxon>Phytoactinopolyspora</taxon>
    </lineage>
</organism>
<dbReference type="InterPro" id="IPR011663">
    <property type="entry name" value="UTRA"/>
</dbReference>
<dbReference type="Gene3D" id="3.40.1410.10">
    <property type="entry name" value="Chorismate lyase-like"/>
    <property type="match status" value="1"/>
</dbReference>
<proteinExistence type="predicted"/>
<dbReference type="InterPro" id="IPR000524">
    <property type="entry name" value="Tscrpt_reg_HTH_GntR"/>
</dbReference>
<dbReference type="GO" id="GO:0045892">
    <property type="term" value="P:negative regulation of DNA-templated transcription"/>
    <property type="evidence" value="ECO:0007669"/>
    <property type="project" value="TreeGrafter"/>
</dbReference>
<keyword evidence="6" id="KW-1185">Reference proteome</keyword>
<accession>A0A6N9YP19</accession>
<dbReference type="PANTHER" id="PTHR44846:SF17">
    <property type="entry name" value="GNTR-FAMILY TRANSCRIPTIONAL REGULATOR"/>
    <property type="match status" value="1"/>
</dbReference>
<name>A0A6N9YP19_9ACTN</name>
<dbReference type="InterPro" id="IPR028978">
    <property type="entry name" value="Chorismate_lyase_/UTRA_dom_sf"/>
</dbReference>
<reference evidence="5 6" key="1">
    <citation type="submission" date="2020-02" db="EMBL/GenBank/DDBJ databases">
        <authorList>
            <person name="Li X.-J."/>
            <person name="Feng X.-M."/>
        </authorList>
    </citation>
    <scope>NUCLEOTIDE SEQUENCE [LARGE SCALE GENOMIC DNA]</scope>
    <source>
        <strain evidence="5 6">CGMCC 4.7225</strain>
    </source>
</reference>
<dbReference type="PANTHER" id="PTHR44846">
    <property type="entry name" value="MANNOSYL-D-GLYCERATE TRANSPORT/METABOLISM SYSTEM REPRESSOR MNGR-RELATED"/>
    <property type="match status" value="1"/>
</dbReference>
<dbReference type="Pfam" id="PF07702">
    <property type="entry name" value="UTRA"/>
    <property type="match status" value="1"/>
</dbReference>
<dbReference type="InterPro" id="IPR050679">
    <property type="entry name" value="Bact_HTH_transcr_reg"/>
</dbReference>
<comment type="caution">
    <text evidence="5">The sequence shown here is derived from an EMBL/GenBank/DDBJ whole genome shotgun (WGS) entry which is preliminary data.</text>
</comment>
<evidence type="ECO:0000313" key="5">
    <source>
        <dbReference type="EMBL" id="NED96724.1"/>
    </source>
</evidence>
<dbReference type="PROSITE" id="PS50949">
    <property type="entry name" value="HTH_GNTR"/>
    <property type="match status" value="1"/>
</dbReference>
<evidence type="ECO:0000256" key="3">
    <source>
        <dbReference type="ARBA" id="ARBA00023163"/>
    </source>
</evidence>
<dbReference type="CDD" id="cd07377">
    <property type="entry name" value="WHTH_GntR"/>
    <property type="match status" value="1"/>
</dbReference>
<keyword evidence="1" id="KW-0805">Transcription regulation</keyword>
<gene>
    <name evidence="5" type="ORF">G1H11_15545</name>
</gene>
<evidence type="ECO:0000313" key="6">
    <source>
        <dbReference type="Proteomes" id="UP000469185"/>
    </source>
</evidence>
<dbReference type="AlphaFoldDB" id="A0A6N9YP19"/>
<feature type="domain" description="HTH gntR-type" evidence="4">
    <location>
        <begin position="16"/>
        <end position="84"/>
    </location>
</feature>
<dbReference type="SUPFAM" id="SSF46785">
    <property type="entry name" value="Winged helix' DNA-binding domain"/>
    <property type="match status" value="1"/>
</dbReference>
<dbReference type="SMART" id="SM00866">
    <property type="entry name" value="UTRA"/>
    <property type="match status" value="1"/>
</dbReference>
<evidence type="ECO:0000256" key="1">
    <source>
        <dbReference type="ARBA" id="ARBA00023015"/>
    </source>
</evidence>
<dbReference type="InterPro" id="IPR036388">
    <property type="entry name" value="WH-like_DNA-bd_sf"/>
</dbReference>
<keyword evidence="2" id="KW-0238">DNA-binding</keyword>
<evidence type="ECO:0000259" key="4">
    <source>
        <dbReference type="PROSITE" id="PS50949"/>
    </source>
</evidence>
<dbReference type="SUPFAM" id="SSF64288">
    <property type="entry name" value="Chorismate lyase-like"/>
    <property type="match status" value="1"/>
</dbReference>
<dbReference type="RefSeq" id="WP_163819509.1">
    <property type="nucleotide sequence ID" value="NZ_JAAGOB010000008.1"/>
</dbReference>
<evidence type="ECO:0000256" key="2">
    <source>
        <dbReference type="ARBA" id="ARBA00023125"/>
    </source>
</evidence>
<protein>
    <submittedName>
        <fullName evidence="5">GntR family transcriptional regulator</fullName>
    </submittedName>
</protein>
<dbReference type="EMBL" id="JAAGOB010000008">
    <property type="protein sequence ID" value="NED96724.1"/>
    <property type="molecule type" value="Genomic_DNA"/>
</dbReference>
<dbReference type="SMART" id="SM00345">
    <property type="entry name" value="HTH_GNTR"/>
    <property type="match status" value="1"/>
</dbReference>
<dbReference type="Gene3D" id="1.10.10.10">
    <property type="entry name" value="Winged helix-like DNA-binding domain superfamily/Winged helix DNA-binding domain"/>
    <property type="match status" value="1"/>
</dbReference>
<dbReference type="GO" id="GO:0003700">
    <property type="term" value="F:DNA-binding transcription factor activity"/>
    <property type="evidence" value="ECO:0007669"/>
    <property type="project" value="InterPro"/>
</dbReference>